<evidence type="ECO:0000313" key="2">
    <source>
        <dbReference type="Proteomes" id="UP001432027"/>
    </source>
</evidence>
<accession>A0AAV5S7P1</accession>
<proteinExistence type="predicted"/>
<comment type="caution">
    <text evidence="1">The sequence shown here is derived from an EMBL/GenBank/DDBJ whole genome shotgun (WGS) entry which is preliminary data.</text>
</comment>
<gene>
    <name evidence="1" type="ORF">PENTCL1PPCAC_512</name>
</gene>
<organism evidence="1 2">
    <name type="scientific">Pristionchus entomophagus</name>
    <dbReference type="NCBI Taxonomy" id="358040"/>
    <lineage>
        <taxon>Eukaryota</taxon>
        <taxon>Metazoa</taxon>
        <taxon>Ecdysozoa</taxon>
        <taxon>Nematoda</taxon>
        <taxon>Chromadorea</taxon>
        <taxon>Rhabditida</taxon>
        <taxon>Rhabditina</taxon>
        <taxon>Diplogasteromorpha</taxon>
        <taxon>Diplogasteroidea</taxon>
        <taxon>Neodiplogasteridae</taxon>
        <taxon>Pristionchus</taxon>
    </lineage>
</organism>
<dbReference type="Proteomes" id="UP001432027">
    <property type="component" value="Unassembled WGS sequence"/>
</dbReference>
<name>A0AAV5S7P1_9BILA</name>
<keyword evidence="2" id="KW-1185">Reference proteome</keyword>
<dbReference type="AlphaFoldDB" id="A0AAV5S7P1"/>
<evidence type="ECO:0000313" key="1">
    <source>
        <dbReference type="EMBL" id="GMS78337.1"/>
    </source>
</evidence>
<sequence length="103" mass="11795">MSTYQLVLSVNHFHVDNLGKLHGFKRVRIISSLNNPEANLKEIQRNLITANLDHLKNVSSTLFEQLSGNLDIIFLDGTFLFTVNPGLVAIGRYYYFRDPETEK</sequence>
<feature type="non-terminal residue" evidence="1">
    <location>
        <position position="103"/>
    </location>
</feature>
<dbReference type="EMBL" id="BTSX01000001">
    <property type="protein sequence ID" value="GMS78337.1"/>
    <property type="molecule type" value="Genomic_DNA"/>
</dbReference>
<protein>
    <submittedName>
        <fullName evidence="1">Uncharacterized protein</fullName>
    </submittedName>
</protein>
<reference evidence="1" key="1">
    <citation type="submission" date="2023-10" db="EMBL/GenBank/DDBJ databases">
        <title>Genome assembly of Pristionchus species.</title>
        <authorList>
            <person name="Yoshida K."/>
            <person name="Sommer R.J."/>
        </authorList>
    </citation>
    <scope>NUCLEOTIDE SEQUENCE</scope>
    <source>
        <strain evidence="1">RS0144</strain>
    </source>
</reference>